<reference evidence="1 2" key="1">
    <citation type="submission" date="2008-08" db="EMBL/GenBank/DDBJ databases">
        <title>Draft genome sequence of Bacteroides plebeius (DSM 17135).</title>
        <authorList>
            <person name="Sudarsanam P."/>
            <person name="Ley R."/>
            <person name="Guruge J."/>
            <person name="Turnbaugh P.J."/>
            <person name="Mahowald M."/>
            <person name="Liep D."/>
            <person name="Gordon J."/>
        </authorList>
    </citation>
    <scope>NUCLEOTIDE SEQUENCE [LARGE SCALE GENOMIC DNA]</scope>
    <source>
        <strain evidence="2">DSM 17135 / JCM 12973 / M2</strain>
    </source>
</reference>
<evidence type="ECO:0000313" key="1">
    <source>
        <dbReference type="EMBL" id="EDY94023.1"/>
    </source>
</evidence>
<proteinExistence type="predicted"/>
<reference evidence="1 2" key="2">
    <citation type="submission" date="2008-08" db="EMBL/GenBank/DDBJ databases">
        <authorList>
            <person name="Fulton L."/>
            <person name="Clifton S."/>
            <person name="Fulton B."/>
            <person name="Xu J."/>
            <person name="Minx P."/>
            <person name="Pepin K.H."/>
            <person name="Johnson M."/>
            <person name="Thiruvilangam P."/>
            <person name="Bhonagiri V."/>
            <person name="Nash W.E."/>
            <person name="Mardis E.R."/>
            <person name="Wilson R.K."/>
        </authorList>
    </citation>
    <scope>NUCLEOTIDE SEQUENCE [LARGE SCALE GENOMIC DNA]</scope>
    <source>
        <strain evidence="2">DSM 17135 / JCM 12973 / M2</strain>
    </source>
</reference>
<organism evidence="1 2">
    <name type="scientific">Phocaeicola plebeius (strain DSM 17135 / JCM 12973 / CCUG 54634 / M2)</name>
    <name type="common">Bacteroides plebeius</name>
    <dbReference type="NCBI Taxonomy" id="484018"/>
    <lineage>
        <taxon>Bacteria</taxon>
        <taxon>Pseudomonadati</taxon>
        <taxon>Bacteroidota</taxon>
        <taxon>Bacteroidia</taxon>
        <taxon>Bacteroidales</taxon>
        <taxon>Bacteroidaceae</taxon>
        <taxon>Phocaeicola</taxon>
    </lineage>
</organism>
<dbReference type="HOGENOM" id="CLU_3229807_0_0_10"/>
<evidence type="ECO:0000313" key="2">
    <source>
        <dbReference type="Proteomes" id="UP000003452"/>
    </source>
</evidence>
<protein>
    <recommendedName>
        <fullName evidence="3">TonB C-terminal domain-containing protein</fullName>
    </recommendedName>
</protein>
<accession>B5D373</accession>
<dbReference type="EMBL" id="ABQC02000024">
    <property type="protein sequence ID" value="EDY94023.1"/>
    <property type="molecule type" value="Genomic_DNA"/>
</dbReference>
<name>B5D373_PHOPM</name>
<gene>
    <name evidence="1" type="ORF">BACPLE_03467</name>
</gene>
<sequence length="43" mass="4949">MDEEALRIVSLMPKWKSGRQAGKNRNVKFVFPVAFEPSVRNTN</sequence>
<dbReference type="AlphaFoldDB" id="B5D373"/>
<evidence type="ECO:0008006" key="3">
    <source>
        <dbReference type="Google" id="ProtNLM"/>
    </source>
</evidence>
<dbReference type="Proteomes" id="UP000003452">
    <property type="component" value="Unassembled WGS sequence"/>
</dbReference>
<comment type="caution">
    <text evidence="1">The sequence shown here is derived from an EMBL/GenBank/DDBJ whole genome shotgun (WGS) entry which is preliminary data.</text>
</comment>